<dbReference type="InterPro" id="IPR000792">
    <property type="entry name" value="Tscrpt_reg_LuxR_C"/>
</dbReference>
<dbReference type="EMBL" id="JAAMFM010000005">
    <property type="protein sequence ID" value="NVM94413.1"/>
    <property type="molecule type" value="Genomic_DNA"/>
</dbReference>
<dbReference type="CDD" id="cd06170">
    <property type="entry name" value="LuxR_C_like"/>
    <property type="match status" value="1"/>
</dbReference>
<keyword evidence="2" id="KW-0238">DNA-binding</keyword>
<sequence length="919" mass="97433">MTEPDGLPGGKRALLEPPFCRGNELADIVSAIRTEGSRAVFLTSDSGLGASTILRELAAAAREHVPVLAIHGSQSLAKIPYGVMTPYLAGVSTGEASVRMSMLRAVLAELRRLQAELAPDGRSGEDLPIIIIDDAHSMDPASAELVVSLVRSGMATLVASHSSRHRLPEPLPALWMAGMAENIVLRPLDQAQAHAFCEAMLGGPVLPATGWHYWSTSGGNPLFLRLLLAQAQEQGLLTKRGGVWVGDPDASIHGHDLEEAVRRQLRGLSREGLEALNLIALSEPVDDSIIQDVVGAAGVRELLDWHLVHYGTPPSRLLSLANPVYGEVIREMVPVTQSRLLHERLIGRLEGGPVNKEALLRRVLWAVEIGAEVPDESLLSAAILASRMFQSATALDLANQIHGGEFRLRAAMVKARAHYNLGDYQGALSLMEAGHGEAGNLPDLLFGSLLRAATRSALGMPVASLAADAATLRDRGAELARSRPEEADSLQALSESGALLVELMALSRQGRYSEMAGLTALLTSADGLSEAAMRLNRTMALTMDSERLIAQGFPQQGMERAAQAYAIEHSEENDVFFLPETILLRLLAAAMCCGDWQGAARTLEEFSLDAGPVVFSFGGGANVVRGMAFLRGGKVADALEILLAGIDALRISDPQQLLGFCTAMAAYAAARLGTTELARQLVDAHVEGTGMFVVVSHERAYLAGARYLLGNDAGAPVELVALADAALADRSTTLELNALAIALELGDESVVPRLGRVAATVEGTWAHALCQYARALECGDGQLLAAAGESLGAAGLFGFAEQALEKSISLLRENGPRGQVRAARSSLRKVAEGMGVRAPGALRSVQAEDPTVRQPPALLTRRERQVSTLAAAGRSDREIAAELTLSLRTVEGHLYRAYAKLGISSREDLPEAMANTAAG</sequence>
<dbReference type="PRINTS" id="PR00038">
    <property type="entry name" value="HTHLUXR"/>
</dbReference>
<name>A0A7Y7IF87_9MICC</name>
<keyword evidence="3" id="KW-0804">Transcription</keyword>
<dbReference type="PANTHER" id="PTHR44688">
    <property type="entry name" value="DNA-BINDING TRANSCRIPTIONAL ACTIVATOR DEVR_DOSR"/>
    <property type="match status" value="1"/>
</dbReference>
<evidence type="ECO:0000256" key="1">
    <source>
        <dbReference type="ARBA" id="ARBA00023015"/>
    </source>
</evidence>
<dbReference type="SMART" id="SM00421">
    <property type="entry name" value="HTH_LUXR"/>
    <property type="match status" value="1"/>
</dbReference>
<protein>
    <recommendedName>
        <fullName evidence="4">HTH luxR-type domain-containing protein</fullName>
    </recommendedName>
</protein>
<dbReference type="SUPFAM" id="SSF46894">
    <property type="entry name" value="C-terminal effector domain of the bipartite response regulators"/>
    <property type="match status" value="1"/>
</dbReference>
<evidence type="ECO:0000313" key="6">
    <source>
        <dbReference type="Proteomes" id="UP000543556"/>
    </source>
</evidence>
<dbReference type="InterPro" id="IPR036388">
    <property type="entry name" value="WH-like_DNA-bd_sf"/>
</dbReference>
<dbReference type="PROSITE" id="PS50043">
    <property type="entry name" value="HTH_LUXR_2"/>
    <property type="match status" value="1"/>
</dbReference>
<proteinExistence type="predicted"/>
<dbReference type="Pfam" id="PF00196">
    <property type="entry name" value="GerE"/>
    <property type="match status" value="1"/>
</dbReference>
<dbReference type="PANTHER" id="PTHR44688:SF16">
    <property type="entry name" value="DNA-BINDING TRANSCRIPTIONAL ACTIVATOR DEVR_DOSR"/>
    <property type="match status" value="1"/>
</dbReference>
<dbReference type="SUPFAM" id="SSF52540">
    <property type="entry name" value="P-loop containing nucleoside triphosphate hydrolases"/>
    <property type="match status" value="1"/>
</dbReference>
<evidence type="ECO:0000259" key="4">
    <source>
        <dbReference type="PROSITE" id="PS50043"/>
    </source>
</evidence>
<dbReference type="InterPro" id="IPR041664">
    <property type="entry name" value="AAA_16"/>
</dbReference>
<keyword evidence="1" id="KW-0805">Transcription regulation</keyword>
<evidence type="ECO:0000256" key="3">
    <source>
        <dbReference type="ARBA" id="ARBA00023163"/>
    </source>
</evidence>
<gene>
    <name evidence="5" type="ORF">G6034_05720</name>
</gene>
<dbReference type="Proteomes" id="UP000543556">
    <property type="component" value="Unassembled WGS sequence"/>
</dbReference>
<dbReference type="GO" id="GO:0006355">
    <property type="term" value="P:regulation of DNA-templated transcription"/>
    <property type="evidence" value="ECO:0007669"/>
    <property type="project" value="InterPro"/>
</dbReference>
<reference evidence="5 6" key="1">
    <citation type="submission" date="2020-02" db="EMBL/GenBank/DDBJ databases">
        <title>Genome sequence of strain AETb3-4.</title>
        <authorList>
            <person name="Gao J."/>
            <person name="Zhang X."/>
        </authorList>
    </citation>
    <scope>NUCLEOTIDE SEQUENCE [LARGE SCALE GENOMIC DNA]</scope>
    <source>
        <strain evidence="5 6">AETb3-4</strain>
    </source>
</reference>
<evidence type="ECO:0000256" key="2">
    <source>
        <dbReference type="ARBA" id="ARBA00023125"/>
    </source>
</evidence>
<comment type="caution">
    <text evidence="5">The sequence shown here is derived from an EMBL/GenBank/DDBJ whole genome shotgun (WGS) entry which is preliminary data.</text>
</comment>
<dbReference type="RefSeq" id="WP_176634137.1">
    <property type="nucleotide sequence ID" value="NZ_JAAMFM010000005.1"/>
</dbReference>
<dbReference type="GO" id="GO:0003677">
    <property type="term" value="F:DNA binding"/>
    <property type="evidence" value="ECO:0007669"/>
    <property type="project" value="UniProtKB-KW"/>
</dbReference>
<organism evidence="5 6">
    <name type="scientific">Arthrobacter wenxiniae</name>
    <dbReference type="NCBI Taxonomy" id="2713570"/>
    <lineage>
        <taxon>Bacteria</taxon>
        <taxon>Bacillati</taxon>
        <taxon>Actinomycetota</taxon>
        <taxon>Actinomycetes</taxon>
        <taxon>Micrococcales</taxon>
        <taxon>Micrococcaceae</taxon>
        <taxon>Arthrobacter</taxon>
    </lineage>
</organism>
<accession>A0A7Y7IF87</accession>
<dbReference type="InterPro" id="IPR016032">
    <property type="entry name" value="Sig_transdc_resp-reg_C-effctor"/>
</dbReference>
<dbReference type="AlphaFoldDB" id="A0A7Y7IF87"/>
<keyword evidence="6" id="KW-1185">Reference proteome</keyword>
<evidence type="ECO:0000313" key="5">
    <source>
        <dbReference type="EMBL" id="NVM94413.1"/>
    </source>
</evidence>
<feature type="domain" description="HTH luxR-type" evidence="4">
    <location>
        <begin position="852"/>
        <end position="917"/>
    </location>
</feature>
<dbReference type="Gene3D" id="1.10.10.10">
    <property type="entry name" value="Winged helix-like DNA-binding domain superfamily/Winged helix DNA-binding domain"/>
    <property type="match status" value="1"/>
</dbReference>
<dbReference type="Pfam" id="PF13191">
    <property type="entry name" value="AAA_16"/>
    <property type="match status" value="1"/>
</dbReference>
<dbReference type="InterPro" id="IPR027417">
    <property type="entry name" value="P-loop_NTPase"/>
</dbReference>